<keyword evidence="1" id="KW-0245">EGF-like domain</keyword>
<keyword evidence="4" id="KW-1185">Reference proteome</keyword>
<dbReference type="EMBL" id="QDEB01063094">
    <property type="protein sequence ID" value="RZC36337.1"/>
    <property type="molecule type" value="Genomic_DNA"/>
</dbReference>
<evidence type="ECO:0000313" key="3">
    <source>
        <dbReference type="EMBL" id="RZC36337.1"/>
    </source>
</evidence>
<gene>
    <name evidence="3" type="ORF">BDFB_000145</name>
</gene>
<dbReference type="STRING" id="1661398.A0A482VVQ4"/>
<sequence>MSATEKPVPVGNPCVPSPCGPNSQCRVIGNTPACSCLQNYIGRAPNCRPECTINSECPSNRACQNERCVDPCPGSCGAFADCVVITHRSLLNLSKNKEIPVTLHHVELTLFVKNETMSALAFVYRNISGILILVVVQNA</sequence>
<evidence type="ECO:0000259" key="2">
    <source>
        <dbReference type="PROSITE" id="PS50026"/>
    </source>
</evidence>
<comment type="caution">
    <text evidence="3">The sequence shown here is derived from an EMBL/GenBank/DDBJ whole genome shotgun (WGS) entry which is preliminary data.</text>
</comment>
<accession>A0A482VVQ4</accession>
<dbReference type="AlphaFoldDB" id="A0A482VVQ4"/>
<dbReference type="PANTHER" id="PTHR22963">
    <property type="entry name" value="ENDOGLIN-RELATED"/>
    <property type="match status" value="1"/>
</dbReference>
<protein>
    <recommendedName>
        <fullName evidence="2">EGF-like domain-containing protein</fullName>
    </recommendedName>
</protein>
<reference evidence="3 4" key="1">
    <citation type="submission" date="2017-03" db="EMBL/GenBank/DDBJ databases">
        <title>Genome of the blue death feigning beetle - Asbolus verrucosus.</title>
        <authorList>
            <person name="Rider S.D."/>
        </authorList>
    </citation>
    <scope>NUCLEOTIDE SEQUENCE [LARGE SCALE GENOMIC DNA]</scope>
    <source>
        <strain evidence="3">Butters</strain>
        <tissue evidence="3">Head and leg muscle</tissue>
    </source>
</reference>
<dbReference type="InterPro" id="IPR000742">
    <property type="entry name" value="EGF"/>
</dbReference>
<proteinExistence type="predicted"/>
<dbReference type="InterPro" id="IPR048407">
    <property type="entry name" value="Dumpy_DPY"/>
</dbReference>
<organism evidence="3 4">
    <name type="scientific">Asbolus verrucosus</name>
    <name type="common">Desert ironclad beetle</name>
    <dbReference type="NCBI Taxonomy" id="1661398"/>
    <lineage>
        <taxon>Eukaryota</taxon>
        <taxon>Metazoa</taxon>
        <taxon>Ecdysozoa</taxon>
        <taxon>Arthropoda</taxon>
        <taxon>Hexapoda</taxon>
        <taxon>Insecta</taxon>
        <taxon>Pterygota</taxon>
        <taxon>Neoptera</taxon>
        <taxon>Endopterygota</taxon>
        <taxon>Coleoptera</taxon>
        <taxon>Polyphaga</taxon>
        <taxon>Cucujiformia</taxon>
        <taxon>Tenebrionidae</taxon>
        <taxon>Pimeliinae</taxon>
        <taxon>Asbolus</taxon>
    </lineage>
</organism>
<dbReference type="OrthoDB" id="4405280at2759"/>
<evidence type="ECO:0000313" key="4">
    <source>
        <dbReference type="Proteomes" id="UP000292052"/>
    </source>
</evidence>
<dbReference type="Proteomes" id="UP000292052">
    <property type="component" value="Unassembled WGS sequence"/>
</dbReference>
<evidence type="ECO:0000256" key="1">
    <source>
        <dbReference type="PROSITE-ProRule" id="PRU00076"/>
    </source>
</evidence>
<dbReference type="SUPFAM" id="SSF90148">
    <property type="entry name" value="DPY module"/>
    <property type="match status" value="1"/>
</dbReference>
<feature type="domain" description="EGF-like" evidence="2">
    <location>
        <begin position="10"/>
        <end position="48"/>
    </location>
</feature>
<dbReference type="PROSITE" id="PS50026">
    <property type="entry name" value="EGF_3"/>
    <property type="match status" value="1"/>
</dbReference>
<comment type="caution">
    <text evidence="1">Lacks conserved residue(s) required for the propagation of feature annotation.</text>
</comment>
<dbReference type="Pfam" id="PF21164">
    <property type="entry name" value="Dumpy_DPY"/>
    <property type="match status" value="1"/>
</dbReference>
<dbReference type="PANTHER" id="PTHR22963:SF39">
    <property type="entry name" value="DUMPY"/>
    <property type="match status" value="1"/>
</dbReference>
<name>A0A482VVQ4_ASBVE</name>